<evidence type="ECO:0000256" key="1">
    <source>
        <dbReference type="SAM" id="Phobius"/>
    </source>
</evidence>
<protein>
    <submittedName>
        <fullName evidence="3">GGDEF domain-containing protein</fullName>
    </submittedName>
</protein>
<name>A0A537KZ75_9BACT</name>
<evidence type="ECO:0000313" key="3">
    <source>
        <dbReference type="EMBL" id="TMJ01034.1"/>
    </source>
</evidence>
<organism evidence="3 4">
    <name type="scientific">Candidatus Segetimicrobium genomatis</name>
    <dbReference type="NCBI Taxonomy" id="2569760"/>
    <lineage>
        <taxon>Bacteria</taxon>
        <taxon>Bacillati</taxon>
        <taxon>Candidatus Sysuimicrobiota</taxon>
        <taxon>Candidatus Sysuimicrobiia</taxon>
        <taxon>Candidatus Sysuimicrobiales</taxon>
        <taxon>Candidatus Segetimicrobiaceae</taxon>
        <taxon>Candidatus Segetimicrobium</taxon>
    </lineage>
</organism>
<dbReference type="EMBL" id="VBAJ01000332">
    <property type="protein sequence ID" value="TMJ01034.1"/>
    <property type="molecule type" value="Genomic_DNA"/>
</dbReference>
<evidence type="ECO:0000259" key="2">
    <source>
        <dbReference type="SMART" id="SM00267"/>
    </source>
</evidence>
<dbReference type="Pfam" id="PF00990">
    <property type="entry name" value="GGDEF"/>
    <property type="match status" value="1"/>
</dbReference>
<dbReference type="AlphaFoldDB" id="A0A537KZ75"/>
<comment type="caution">
    <text evidence="3">The sequence shown here is derived from an EMBL/GenBank/DDBJ whole genome shotgun (WGS) entry which is preliminary data.</text>
</comment>
<sequence length="199" mass="22240">MNMVTPEIRFELLGLAIVLLLVAVYGLRRLVRRRIFDRAMRDSETGAYTAGFIEEVYQAELRRAERTGVPFSVALVALQDEAGSGKPLPLDAPAAAAHWLRECLRGSDYIGRLEESRFALVLPETWEEDARIVLARIDGSFRYEAKTNGGKERWLTCRVGVATWTPENPDAWDGAAKRLEAALRAPKQHSSSTLSPNRT</sequence>
<proteinExistence type="predicted"/>
<keyword evidence="1" id="KW-0812">Transmembrane</keyword>
<dbReference type="InterPro" id="IPR029787">
    <property type="entry name" value="Nucleotide_cyclase"/>
</dbReference>
<dbReference type="InterPro" id="IPR000160">
    <property type="entry name" value="GGDEF_dom"/>
</dbReference>
<dbReference type="Proteomes" id="UP000318661">
    <property type="component" value="Unassembled WGS sequence"/>
</dbReference>
<gene>
    <name evidence="3" type="ORF">E6G99_12855</name>
</gene>
<dbReference type="Gene3D" id="3.30.70.270">
    <property type="match status" value="1"/>
</dbReference>
<keyword evidence="1" id="KW-1133">Transmembrane helix</keyword>
<feature type="domain" description="GGDEF" evidence="2">
    <location>
        <begin position="28"/>
        <end position="197"/>
    </location>
</feature>
<dbReference type="SUPFAM" id="SSF55073">
    <property type="entry name" value="Nucleotide cyclase"/>
    <property type="match status" value="1"/>
</dbReference>
<dbReference type="SMART" id="SM00267">
    <property type="entry name" value="GGDEF"/>
    <property type="match status" value="1"/>
</dbReference>
<accession>A0A537KZ75</accession>
<keyword evidence="1" id="KW-0472">Membrane</keyword>
<dbReference type="InterPro" id="IPR043128">
    <property type="entry name" value="Rev_trsase/Diguanyl_cyclase"/>
</dbReference>
<feature type="transmembrane region" description="Helical" evidence="1">
    <location>
        <begin position="12"/>
        <end position="31"/>
    </location>
</feature>
<reference evidence="3 4" key="1">
    <citation type="journal article" date="2019" name="Nat. Microbiol.">
        <title>Mediterranean grassland soil C-N compound turnover is dependent on rainfall and depth, and is mediated by genomically divergent microorganisms.</title>
        <authorList>
            <person name="Diamond S."/>
            <person name="Andeer P.F."/>
            <person name="Li Z."/>
            <person name="Crits-Christoph A."/>
            <person name="Burstein D."/>
            <person name="Anantharaman K."/>
            <person name="Lane K.R."/>
            <person name="Thomas B.C."/>
            <person name="Pan C."/>
            <person name="Northen T.R."/>
            <person name="Banfield J.F."/>
        </authorList>
    </citation>
    <scope>NUCLEOTIDE SEQUENCE [LARGE SCALE GENOMIC DNA]</scope>
    <source>
        <strain evidence="3">NP_2</strain>
    </source>
</reference>
<evidence type="ECO:0000313" key="4">
    <source>
        <dbReference type="Proteomes" id="UP000318661"/>
    </source>
</evidence>